<protein>
    <submittedName>
        <fullName evidence="1">Uncharacterized protein</fullName>
    </submittedName>
</protein>
<evidence type="ECO:0000313" key="1">
    <source>
        <dbReference type="EMBL" id="PRY76657.1"/>
    </source>
</evidence>
<proteinExistence type="predicted"/>
<reference evidence="1 2" key="1">
    <citation type="submission" date="2018-03" db="EMBL/GenBank/DDBJ databases">
        <title>Genomic Encyclopedia of Archaeal and Bacterial Type Strains, Phase II (KMG-II): from individual species to whole genera.</title>
        <authorList>
            <person name="Goeker M."/>
        </authorList>
    </citation>
    <scope>NUCLEOTIDE SEQUENCE [LARGE SCALE GENOMIC DNA]</scope>
    <source>
        <strain evidence="1 2">DSM 101533</strain>
    </source>
</reference>
<gene>
    <name evidence="1" type="ORF">CLV80_108121</name>
</gene>
<keyword evidence="2" id="KW-1185">Reference proteome</keyword>
<dbReference type="EMBL" id="PVTP01000008">
    <property type="protein sequence ID" value="PRY76657.1"/>
    <property type="molecule type" value="Genomic_DNA"/>
</dbReference>
<dbReference type="AlphaFoldDB" id="A0A2T0VX90"/>
<sequence>MAFATHIKEAHLLAKGVLPHRPQMHNLEDQSHLDCWRNAHGVDTARVVSACGFDDGTGQTTLHPTGLQRDWTALCGQVETPMLVYLHRGHQPDTRCPILQDLLQTLDHRGGVHALRVEDRRALHDALELSRALAVRFGLVLVLNDPTRRLCAESPMPAPLRYMLLANEHRAHNLRERQTAHSIAPYQTATSPISHTVISEIH</sequence>
<dbReference type="OrthoDB" id="7867713at2"/>
<comment type="caution">
    <text evidence="1">The sequence shown here is derived from an EMBL/GenBank/DDBJ whole genome shotgun (WGS) entry which is preliminary data.</text>
</comment>
<dbReference type="Proteomes" id="UP000238007">
    <property type="component" value="Unassembled WGS sequence"/>
</dbReference>
<accession>A0A2T0VX90</accession>
<evidence type="ECO:0000313" key="2">
    <source>
        <dbReference type="Proteomes" id="UP000238007"/>
    </source>
</evidence>
<name>A0A2T0VX90_9RHOB</name>
<dbReference type="RefSeq" id="WP_106358300.1">
    <property type="nucleotide sequence ID" value="NZ_PVTP01000008.1"/>
</dbReference>
<organism evidence="1 2">
    <name type="scientific">Yoonia maritima</name>
    <dbReference type="NCBI Taxonomy" id="1435347"/>
    <lineage>
        <taxon>Bacteria</taxon>
        <taxon>Pseudomonadati</taxon>
        <taxon>Pseudomonadota</taxon>
        <taxon>Alphaproteobacteria</taxon>
        <taxon>Rhodobacterales</taxon>
        <taxon>Paracoccaceae</taxon>
        <taxon>Yoonia</taxon>
    </lineage>
</organism>